<evidence type="ECO:0008006" key="4">
    <source>
        <dbReference type="Google" id="ProtNLM"/>
    </source>
</evidence>
<dbReference type="EMBL" id="HBEC01044261">
    <property type="protein sequence ID" value="CAD8310315.1"/>
    <property type="molecule type" value="Transcribed_RNA"/>
</dbReference>
<evidence type="ECO:0000313" key="3">
    <source>
        <dbReference type="EMBL" id="CAD8310315.1"/>
    </source>
</evidence>
<accession>A0A7R9Z702</accession>
<name>A0A7R9Z702_9CHLO</name>
<gene>
    <name evidence="3" type="ORF">CEUR00632_LOCUS20631</name>
</gene>
<feature type="transmembrane region" description="Helical" evidence="2">
    <location>
        <begin position="119"/>
        <end position="139"/>
    </location>
</feature>
<sequence>MGTNEPAAAAAREPQPQYPAAMPAYPAPQSGYPAPQAGYPPTGAYPQPMGYTPAYPGYAPTAYTQPPPGAYMWVPPQPIPGLTIKPSKVPPSAGMVVTSYQVEEPQGGCCECGTLNESGMIAFVVLLLFFWPLAWLPCVMRDCHQKYQYPVYGYAPAAYGPPPGAHPPPSTPQHA</sequence>
<keyword evidence="2" id="KW-1133">Transmembrane helix</keyword>
<keyword evidence="2" id="KW-0812">Transmembrane</keyword>
<protein>
    <recommendedName>
        <fullName evidence="4">LITAF domain-containing protein</fullName>
    </recommendedName>
</protein>
<proteinExistence type="predicted"/>
<reference evidence="3" key="1">
    <citation type="submission" date="2021-01" db="EMBL/GenBank/DDBJ databases">
        <authorList>
            <person name="Corre E."/>
            <person name="Pelletier E."/>
            <person name="Niang G."/>
            <person name="Scheremetjew M."/>
            <person name="Finn R."/>
            <person name="Kale V."/>
            <person name="Holt S."/>
            <person name="Cochrane G."/>
            <person name="Meng A."/>
            <person name="Brown T."/>
            <person name="Cohen L."/>
        </authorList>
    </citation>
    <scope>NUCLEOTIDE SEQUENCE</scope>
    <source>
        <strain evidence="3">CCMP219</strain>
    </source>
</reference>
<organism evidence="3">
    <name type="scientific">Chlamydomonas euryale</name>
    <dbReference type="NCBI Taxonomy" id="1486919"/>
    <lineage>
        <taxon>Eukaryota</taxon>
        <taxon>Viridiplantae</taxon>
        <taxon>Chlorophyta</taxon>
        <taxon>core chlorophytes</taxon>
        <taxon>Chlorophyceae</taxon>
        <taxon>CS clade</taxon>
        <taxon>Chlamydomonadales</taxon>
        <taxon>Chlamydomonadaceae</taxon>
        <taxon>Chlamydomonas</taxon>
    </lineage>
</organism>
<keyword evidence="2" id="KW-0472">Membrane</keyword>
<feature type="region of interest" description="Disordered" evidence="1">
    <location>
        <begin position="1"/>
        <end position="24"/>
    </location>
</feature>
<evidence type="ECO:0000256" key="2">
    <source>
        <dbReference type="SAM" id="Phobius"/>
    </source>
</evidence>
<dbReference type="AlphaFoldDB" id="A0A7R9Z702"/>
<evidence type="ECO:0000256" key="1">
    <source>
        <dbReference type="SAM" id="MobiDB-lite"/>
    </source>
</evidence>